<dbReference type="EMBL" id="MFGX01000041">
    <property type="protein sequence ID" value="OGF56160.1"/>
    <property type="molecule type" value="Genomic_DNA"/>
</dbReference>
<comment type="caution">
    <text evidence="1">The sequence shown here is derived from an EMBL/GenBank/DDBJ whole genome shotgun (WGS) entry which is preliminary data.</text>
</comment>
<evidence type="ECO:0000313" key="2">
    <source>
        <dbReference type="Proteomes" id="UP000179157"/>
    </source>
</evidence>
<dbReference type="AlphaFoldDB" id="A0A1F5UYE4"/>
<dbReference type="CDD" id="cd02980">
    <property type="entry name" value="TRX_Fd_family"/>
    <property type="match status" value="1"/>
</dbReference>
<dbReference type="Gene3D" id="3.40.30.10">
    <property type="entry name" value="Glutaredoxin"/>
    <property type="match status" value="1"/>
</dbReference>
<accession>A0A1F5UYE4</accession>
<dbReference type="SUPFAM" id="SSF52833">
    <property type="entry name" value="Thioredoxin-like"/>
    <property type="match status" value="1"/>
</dbReference>
<name>A0A1F5UYE4_FRAXR</name>
<sequence>MKIYRRHVLVCGTEGCCGARGGTEIFEAFQQELARHGLDDVLLSRTLCSGACPKRGATVIVHPDGLWYEVAQPNEVTEIVAQHLIQGQPVERLLFREIAVIRRKEREDDTRWTSSG</sequence>
<protein>
    <recommendedName>
        <fullName evidence="3">2Fe-2S ferredoxin</fullName>
    </recommendedName>
</protein>
<evidence type="ECO:0000313" key="1">
    <source>
        <dbReference type="EMBL" id="OGF56160.1"/>
    </source>
</evidence>
<dbReference type="STRING" id="1817864.A2Z21_10475"/>
<gene>
    <name evidence="1" type="ORF">A2Z21_10475</name>
</gene>
<organism evidence="1 2">
    <name type="scientific">Fraserbacteria sp. (strain RBG_16_55_9)</name>
    <dbReference type="NCBI Taxonomy" id="1817864"/>
    <lineage>
        <taxon>Bacteria</taxon>
        <taxon>Candidatus Fraseribacteriota</taxon>
    </lineage>
</organism>
<dbReference type="Proteomes" id="UP000179157">
    <property type="component" value="Unassembled WGS sequence"/>
</dbReference>
<dbReference type="InterPro" id="IPR036249">
    <property type="entry name" value="Thioredoxin-like_sf"/>
</dbReference>
<reference evidence="1 2" key="1">
    <citation type="journal article" date="2016" name="Nat. Commun.">
        <title>Thousands of microbial genomes shed light on interconnected biogeochemical processes in an aquifer system.</title>
        <authorList>
            <person name="Anantharaman K."/>
            <person name="Brown C.T."/>
            <person name="Hug L.A."/>
            <person name="Sharon I."/>
            <person name="Castelle C.J."/>
            <person name="Probst A.J."/>
            <person name="Thomas B.C."/>
            <person name="Singh A."/>
            <person name="Wilkins M.J."/>
            <person name="Karaoz U."/>
            <person name="Brodie E.L."/>
            <person name="Williams K.H."/>
            <person name="Hubbard S.S."/>
            <person name="Banfield J.F."/>
        </authorList>
    </citation>
    <scope>NUCLEOTIDE SEQUENCE [LARGE SCALE GENOMIC DNA]</scope>
    <source>
        <strain evidence="2">RBG_16_55_9</strain>
    </source>
</reference>
<proteinExistence type="predicted"/>
<evidence type="ECO:0008006" key="3">
    <source>
        <dbReference type="Google" id="ProtNLM"/>
    </source>
</evidence>